<proteinExistence type="inferred from homology"/>
<dbReference type="InterPro" id="IPR045097">
    <property type="entry name" value="Thymidate_synth/dCMP_Mease"/>
</dbReference>
<name>E5DHW9_9CAUD</name>
<sequence>MKQYQQLIQHIFDEGYVTDDRTGTGTCAVFGTQLRFDLQEGFPAVTTKKLAWKACIAELLWFLSGSTNVNDLRLRQHGSPTNGKTVWDDNYENQARSMGYVDGELGPVYGKQWRDFMGVDQLTLVINRIKELPNDRRQIVTAWNPLDIPKMALPPCHMIYQFNVRNGLLDLQWYQRSVDVFLGLPFNIASYAALIHIVAKMTGLKPGHLVFTGGNTHIYSNHIEQCEEILRREPKELCNLEIDFPIEFERWQTSSQLKWINRFAVIEDFKLVNYESHPTIKGKNGCMITKFTNALGSIVYAQTDEQLCDADFKLNSSIMINGYFHIVLAHHIEIVGESTERVVIVSKA</sequence>
<dbReference type="FunFam" id="3.30.572.10:FF:000009">
    <property type="entry name" value="Thymidylate synthase"/>
    <property type="match status" value="1"/>
</dbReference>
<dbReference type="GO" id="GO:0032259">
    <property type="term" value="P:methylation"/>
    <property type="evidence" value="ECO:0007669"/>
    <property type="project" value="UniProtKB-KW"/>
</dbReference>
<feature type="active site" evidence="9">
    <location>
        <position position="156"/>
    </location>
</feature>
<organism evidence="11 12">
    <name type="scientific">Enterobacter phage CC31</name>
    <dbReference type="NCBI Taxonomy" id="709484"/>
    <lineage>
        <taxon>Viruses</taxon>
        <taxon>Duplodnaviria</taxon>
        <taxon>Heunggongvirae</taxon>
        <taxon>Uroviricota</taxon>
        <taxon>Caudoviricetes</taxon>
        <taxon>Pantevenvirales</taxon>
        <taxon>Straboviridae</taxon>
        <taxon>Tevenvirinae</taxon>
        <taxon>Karamvirus</taxon>
        <taxon>Karamvirus cc31</taxon>
    </lineage>
</organism>
<evidence type="ECO:0000256" key="2">
    <source>
        <dbReference type="ARBA" id="ARBA00011738"/>
    </source>
</evidence>
<dbReference type="PANTHER" id="PTHR11548:SF1">
    <property type="entry name" value="THYMIDYLATE SYNTHASE 1"/>
    <property type="match status" value="1"/>
</dbReference>
<evidence type="ECO:0000256" key="7">
    <source>
        <dbReference type="ARBA" id="ARBA00022727"/>
    </source>
</evidence>
<dbReference type="EC" id="2.1.1.45" evidence="3"/>
<keyword evidence="5" id="KW-0489">Methyltransferase</keyword>
<evidence type="ECO:0000256" key="5">
    <source>
        <dbReference type="ARBA" id="ARBA00022603"/>
    </source>
</evidence>
<dbReference type="InterPro" id="IPR020940">
    <property type="entry name" value="Thymidylate_synthase_AS"/>
</dbReference>
<comment type="subunit">
    <text evidence="2">Homodimer.</text>
</comment>
<dbReference type="Pfam" id="PF00303">
    <property type="entry name" value="Thymidylat_synt"/>
    <property type="match status" value="1"/>
</dbReference>
<dbReference type="PROSITE" id="PS00091">
    <property type="entry name" value="THYMIDYLATE_SYNTHASE"/>
    <property type="match status" value="1"/>
</dbReference>
<dbReference type="SUPFAM" id="SSF55831">
    <property type="entry name" value="Thymidylate synthase/dCMP hydroxymethylase"/>
    <property type="match status" value="1"/>
</dbReference>
<evidence type="ECO:0000256" key="3">
    <source>
        <dbReference type="ARBA" id="ARBA00011947"/>
    </source>
</evidence>
<dbReference type="PRINTS" id="PR00108">
    <property type="entry name" value="THYMDSNTHASE"/>
</dbReference>
<dbReference type="InterPro" id="IPR000398">
    <property type="entry name" value="Thymidylate_synthase"/>
</dbReference>
<dbReference type="KEGG" id="vg:9926391"/>
<dbReference type="Proteomes" id="UP000008725">
    <property type="component" value="Segment"/>
</dbReference>
<evidence type="ECO:0000313" key="12">
    <source>
        <dbReference type="Proteomes" id="UP000008725"/>
    </source>
</evidence>
<evidence type="ECO:0000259" key="10">
    <source>
        <dbReference type="Pfam" id="PF00303"/>
    </source>
</evidence>
<protein>
    <recommendedName>
        <fullName evidence="4">Thymidylate synthase</fullName>
        <ecNumber evidence="3">2.1.1.45</ecNumber>
    </recommendedName>
</protein>
<evidence type="ECO:0000256" key="1">
    <source>
        <dbReference type="ARBA" id="ARBA00009972"/>
    </source>
</evidence>
<evidence type="ECO:0000256" key="4">
    <source>
        <dbReference type="ARBA" id="ARBA00015931"/>
    </source>
</evidence>
<dbReference type="NCBIfam" id="TIGR03284">
    <property type="entry name" value="thym_sym"/>
    <property type="match status" value="1"/>
</dbReference>
<gene>
    <name evidence="11" type="primary">td</name>
    <name evidence="11" type="ORF">CC31p237</name>
</gene>
<reference evidence="11 12" key="1">
    <citation type="journal article" date="2010" name="Virol. J.">
        <title>Genomes of the T4-related bacteriophages as windows on microbial genome evolution.</title>
        <authorList>
            <person name="Petrov V.M."/>
            <person name="Ratnayaka S."/>
            <person name="Nolan J.M."/>
            <person name="Miller E.S."/>
            <person name="Karam J.D."/>
        </authorList>
    </citation>
    <scope>NUCLEOTIDE SEQUENCE [LARGE SCALE GENOMIC DNA]</scope>
</reference>
<dbReference type="CDD" id="cd00351">
    <property type="entry name" value="TS_Pyrimidine_HMase"/>
    <property type="match status" value="1"/>
</dbReference>
<comment type="catalytic activity">
    <reaction evidence="8">
        <text>dUMP + (6R)-5,10-methylene-5,6,7,8-tetrahydrofolate = 7,8-dihydrofolate + dTMP</text>
        <dbReference type="Rhea" id="RHEA:12104"/>
        <dbReference type="ChEBI" id="CHEBI:15636"/>
        <dbReference type="ChEBI" id="CHEBI:57451"/>
        <dbReference type="ChEBI" id="CHEBI:63528"/>
        <dbReference type="ChEBI" id="CHEBI:246422"/>
        <dbReference type="EC" id="2.1.1.45"/>
    </reaction>
</comment>
<accession>E5DHW9</accession>
<dbReference type="Gene3D" id="3.30.572.10">
    <property type="entry name" value="Thymidylate synthase/dCMP hydroxymethylase domain"/>
    <property type="match status" value="1"/>
</dbReference>
<keyword evidence="12" id="KW-1185">Reference proteome</keyword>
<dbReference type="InterPro" id="IPR023451">
    <property type="entry name" value="Thymidate_synth/dCMP_Mease_dom"/>
</dbReference>
<dbReference type="PANTHER" id="PTHR11548">
    <property type="entry name" value="THYMIDYLATE SYNTHASE 1"/>
    <property type="match status" value="1"/>
</dbReference>
<evidence type="ECO:0000313" key="11">
    <source>
        <dbReference type="EMBL" id="ADB81733.1"/>
    </source>
</evidence>
<dbReference type="HAMAP" id="MF_00008">
    <property type="entry name" value="Thymidy_synth_bact"/>
    <property type="match status" value="1"/>
</dbReference>
<dbReference type="GeneID" id="9926391"/>
<dbReference type="GO" id="GO:0004799">
    <property type="term" value="F:thymidylate synthase activity"/>
    <property type="evidence" value="ECO:0007669"/>
    <property type="project" value="UniProtKB-EC"/>
</dbReference>
<keyword evidence="7" id="KW-0545">Nucleotide biosynthesis</keyword>
<evidence type="ECO:0000256" key="8">
    <source>
        <dbReference type="ARBA" id="ARBA00047344"/>
    </source>
</evidence>
<feature type="domain" description="Thymidylate synthase/dCMP hydroxymethylase" evidence="10">
    <location>
        <begin position="2"/>
        <end position="283"/>
    </location>
</feature>
<dbReference type="RefSeq" id="YP_004010095.1">
    <property type="nucleotide sequence ID" value="NC_014662.1"/>
</dbReference>
<dbReference type="InterPro" id="IPR036926">
    <property type="entry name" value="Thymidate_synth/dCMP_Mease_sf"/>
</dbReference>
<comment type="similarity">
    <text evidence="1">Belongs to the thymidylate synthase family.</text>
</comment>
<evidence type="ECO:0000256" key="6">
    <source>
        <dbReference type="ARBA" id="ARBA00022679"/>
    </source>
</evidence>
<evidence type="ECO:0000256" key="9">
    <source>
        <dbReference type="PROSITE-ProRule" id="PRU10016"/>
    </source>
</evidence>
<dbReference type="EMBL" id="GU323318">
    <property type="protein sequence ID" value="ADB81733.1"/>
    <property type="molecule type" value="Genomic_DNA"/>
</dbReference>
<dbReference type="OrthoDB" id="13491at10239"/>
<keyword evidence="6" id="KW-0808">Transferase</keyword>
<dbReference type="GO" id="GO:0006231">
    <property type="term" value="P:dTMP biosynthetic process"/>
    <property type="evidence" value="ECO:0007669"/>
    <property type="project" value="InterPro"/>
</dbReference>